<dbReference type="AlphaFoldDB" id="A0A2H3L8C2"/>
<keyword evidence="11" id="KW-1185">Reference proteome</keyword>
<keyword evidence="3 9" id="KW-0698">rRNA processing</keyword>
<keyword evidence="8 9" id="KW-0862">Zinc</keyword>
<protein>
    <recommendedName>
        <fullName evidence="9">Endoribonuclease YbeY</fullName>
        <ecNumber evidence="9">3.1.-.-</ecNumber>
    </recommendedName>
</protein>
<dbReference type="Gene3D" id="3.40.390.30">
    <property type="entry name" value="Metalloproteases ('zincins'), catalytic domain"/>
    <property type="match status" value="1"/>
</dbReference>
<evidence type="ECO:0000313" key="10">
    <source>
        <dbReference type="EMBL" id="PDV99555.1"/>
    </source>
</evidence>
<evidence type="ECO:0000256" key="3">
    <source>
        <dbReference type="ARBA" id="ARBA00022552"/>
    </source>
</evidence>
<dbReference type="GO" id="GO:0004222">
    <property type="term" value="F:metalloendopeptidase activity"/>
    <property type="evidence" value="ECO:0007669"/>
    <property type="project" value="InterPro"/>
</dbReference>
<evidence type="ECO:0000256" key="9">
    <source>
        <dbReference type="HAMAP-Rule" id="MF_00009"/>
    </source>
</evidence>
<dbReference type="Pfam" id="PF02130">
    <property type="entry name" value="YbeY"/>
    <property type="match status" value="1"/>
</dbReference>
<evidence type="ECO:0000256" key="7">
    <source>
        <dbReference type="ARBA" id="ARBA00022801"/>
    </source>
</evidence>
<accession>A0A2H3L8C2</accession>
<dbReference type="GO" id="GO:0004521">
    <property type="term" value="F:RNA endonuclease activity"/>
    <property type="evidence" value="ECO:0007669"/>
    <property type="project" value="UniProtKB-UniRule"/>
</dbReference>
<dbReference type="InterPro" id="IPR002036">
    <property type="entry name" value="YbeY"/>
</dbReference>
<comment type="similarity">
    <text evidence="1 9">Belongs to the endoribonuclease YbeY family.</text>
</comment>
<dbReference type="InterPro" id="IPR020549">
    <property type="entry name" value="YbeY_CS"/>
</dbReference>
<evidence type="ECO:0000256" key="2">
    <source>
        <dbReference type="ARBA" id="ARBA00022517"/>
    </source>
</evidence>
<dbReference type="PROSITE" id="PS01306">
    <property type="entry name" value="UPF0054"/>
    <property type="match status" value="1"/>
</dbReference>
<dbReference type="GO" id="GO:0005737">
    <property type="term" value="C:cytoplasm"/>
    <property type="evidence" value="ECO:0007669"/>
    <property type="project" value="UniProtKB-SubCell"/>
</dbReference>
<evidence type="ECO:0000256" key="6">
    <source>
        <dbReference type="ARBA" id="ARBA00022759"/>
    </source>
</evidence>
<feature type="binding site" evidence="9">
    <location>
        <position position="126"/>
    </location>
    <ligand>
        <name>Zn(2+)</name>
        <dbReference type="ChEBI" id="CHEBI:29105"/>
        <note>catalytic</note>
    </ligand>
</feature>
<keyword evidence="9" id="KW-0963">Cytoplasm</keyword>
<comment type="function">
    <text evidence="9">Single strand-specific metallo-endoribonuclease involved in late-stage 70S ribosome quality control and in maturation of the 3' terminus of the 16S rRNA.</text>
</comment>
<dbReference type="EMBL" id="LYXE01000066">
    <property type="protein sequence ID" value="PDV99555.1"/>
    <property type="molecule type" value="Genomic_DNA"/>
</dbReference>
<comment type="caution">
    <text evidence="10">The sequence shown here is derived from an EMBL/GenBank/DDBJ whole genome shotgun (WGS) entry which is preliminary data.</text>
</comment>
<dbReference type="SUPFAM" id="SSF55486">
    <property type="entry name" value="Metalloproteases ('zincins'), catalytic domain"/>
    <property type="match status" value="1"/>
</dbReference>
<evidence type="ECO:0000313" key="11">
    <source>
        <dbReference type="Proteomes" id="UP000220922"/>
    </source>
</evidence>
<reference evidence="10 11" key="1">
    <citation type="submission" date="2016-05" db="EMBL/GenBank/DDBJ databases">
        <authorList>
            <person name="Lavstsen T."/>
            <person name="Jespersen J.S."/>
        </authorList>
    </citation>
    <scope>NUCLEOTIDE SEQUENCE [LARGE SCALE GENOMIC DNA]</scope>
    <source>
        <strain evidence="10 11">B7-9</strain>
    </source>
</reference>
<keyword evidence="6 9" id="KW-0255">Endonuclease</keyword>
<organism evidence="10 11">
    <name type="scientific">Candidatus Chloroploca asiatica</name>
    <dbReference type="NCBI Taxonomy" id="1506545"/>
    <lineage>
        <taxon>Bacteria</taxon>
        <taxon>Bacillati</taxon>
        <taxon>Chloroflexota</taxon>
        <taxon>Chloroflexia</taxon>
        <taxon>Chloroflexales</taxon>
        <taxon>Chloroflexineae</taxon>
        <taxon>Oscillochloridaceae</taxon>
        <taxon>Candidatus Chloroploca</taxon>
    </lineage>
</organism>
<gene>
    <name evidence="9" type="primary">ybeY</name>
    <name evidence="10" type="ORF">A9Q02_11425</name>
</gene>
<dbReference type="GO" id="GO:0006364">
    <property type="term" value="P:rRNA processing"/>
    <property type="evidence" value="ECO:0007669"/>
    <property type="project" value="UniProtKB-UniRule"/>
</dbReference>
<dbReference type="GO" id="GO:0008270">
    <property type="term" value="F:zinc ion binding"/>
    <property type="evidence" value="ECO:0007669"/>
    <property type="project" value="UniProtKB-UniRule"/>
</dbReference>
<dbReference type="EC" id="3.1.-.-" evidence="9"/>
<feature type="binding site" evidence="9">
    <location>
        <position position="136"/>
    </location>
    <ligand>
        <name>Zn(2+)</name>
        <dbReference type="ChEBI" id="CHEBI:29105"/>
        <note>catalytic</note>
    </ligand>
</feature>
<dbReference type="PANTHER" id="PTHR46986:SF1">
    <property type="entry name" value="ENDORIBONUCLEASE YBEY, CHLOROPLASTIC"/>
    <property type="match status" value="1"/>
</dbReference>
<evidence type="ECO:0000256" key="5">
    <source>
        <dbReference type="ARBA" id="ARBA00022723"/>
    </source>
</evidence>
<dbReference type="RefSeq" id="WP_097651719.1">
    <property type="nucleotide sequence ID" value="NZ_LYXE01000066.1"/>
</dbReference>
<keyword evidence="2 9" id="KW-0690">Ribosome biogenesis</keyword>
<keyword evidence="4 9" id="KW-0540">Nuclease</keyword>
<sequence>MCRYQIDVLVEDGLEAVVAEAGLDLALVEQAVTAVLEVEGVAGPLEVSVLLADDARLQALNRDFRGLDEPTDVLSFADDGDGAAFVAQPDAVRYLGDVALSYERVVAQAHEYGHSLDRELAYLTVHGMLHLLGYDHERGPDDAALMRAREEAALAQLVLPETP</sequence>
<dbReference type="InterPro" id="IPR023091">
    <property type="entry name" value="MetalPrtase_cat_dom_sf_prd"/>
</dbReference>
<dbReference type="PANTHER" id="PTHR46986">
    <property type="entry name" value="ENDORIBONUCLEASE YBEY, CHLOROPLASTIC"/>
    <property type="match status" value="1"/>
</dbReference>
<comment type="subcellular location">
    <subcellularLocation>
        <location evidence="9">Cytoplasm</location>
    </subcellularLocation>
</comment>
<evidence type="ECO:0000256" key="8">
    <source>
        <dbReference type="ARBA" id="ARBA00022833"/>
    </source>
</evidence>
<keyword evidence="5 9" id="KW-0479">Metal-binding</keyword>
<dbReference type="Proteomes" id="UP000220922">
    <property type="component" value="Unassembled WGS sequence"/>
</dbReference>
<comment type="cofactor">
    <cofactor evidence="9">
        <name>Zn(2+)</name>
        <dbReference type="ChEBI" id="CHEBI:29105"/>
    </cofactor>
    <text evidence="9">Binds 1 zinc ion.</text>
</comment>
<name>A0A2H3L8C2_9CHLR</name>
<dbReference type="OrthoDB" id="9807740at2"/>
<dbReference type="HAMAP" id="MF_00009">
    <property type="entry name" value="Endoribonucl_YbeY"/>
    <property type="match status" value="1"/>
</dbReference>
<feature type="binding site" evidence="9">
    <location>
        <position position="130"/>
    </location>
    <ligand>
        <name>Zn(2+)</name>
        <dbReference type="ChEBI" id="CHEBI:29105"/>
        <note>catalytic</note>
    </ligand>
</feature>
<dbReference type="NCBIfam" id="TIGR00043">
    <property type="entry name" value="rRNA maturation RNase YbeY"/>
    <property type="match status" value="1"/>
</dbReference>
<evidence type="ECO:0000256" key="1">
    <source>
        <dbReference type="ARBA" id="ARBA00010875"/>
    </source>
</evidence>
<proteinExistence type="inferred from homology"/>
<keyword evidence="7 9" id="KW-0378">Hydrolase</keyword>
<evidence type="ECO:0000256" key="4">
    <source>
        <dbReference type="ARBA" id="ARBA00022722"/>
    </source>
</evidence>